<evidence type="ECO:0000256" key="1">
    <source>
        <dbReference type="SAM" id="MobiDB-lite"/>
    </source>
</evidence>
<proteinExistence type="predicted"/>
<evidence type="ECO:0000313" key="2">
    <source>
        <dbReference type="EMBL" id="SUZ50894.1"/>
    </source>
</evidence>
<name>A0A381N9Y4_9ZZZZ</name>
<protein>
    <submittedName>
        <fullName evidence="2">Uncharacterized protein</fullName>
    </submittedName>
</protein>
<reference evidence="2" key="1">
    <citation type="submission" date="2018-05" db="EMBL/GenBank/DDBJ databases">
        <authorList>
            <person name="Lanie J.A."/>
            <person name="Ng W.-L."/>
            <person name="Kazmierczak K.M."/>
            <person name="Andrzejewski T.M."/>
            <person name="Davidsen T.M."/>
            <person name="Wayne K.J."/>
            <person name="Tettelin H."/>
            <person name="Glass J.I."/>
            <person name="Rusch D."/>
            <person name="Podicherti R."/>
            <person name="Tsui H.-C.T."/>
            <person name="Winkler M.E."/>
        </authorList>
    </citation>
    <scope>NUCLEOTIDE SEQUENCE</scope>
</reference>
<organism evidence="2">
    <name type="scientific">marine metagenome</name>
    <dbReference type="NCBI Taxonomy" id="408172"/>
    <lineage>
        <taxon>unclassified sequences</taxon>
        <taxon>metagenomes</taxon>
        <taxon>ecological metagenomes</taxon>
    </lineage>
</organism>
<feature type="region of interest" description="Disordered" evidence="1">
    <location>
        <begin position="39"/>
        <end position="58"/>
    </location>
</feature>
<gene>
    <name evidence="2" type="ORF">METZ01_LOCUS3748</name>
</gene>
<sequence>MLQRFIVINSYLQKMGLQADNAVEASTVEKVPTKLSRYRPRQRSFSGPTWSIDANDGG</sequence>
<dbReference type="AlphaFoldDB" id="A0A381N9Y4"/>
<dbReference type="EMBL" id="UINC01000195">
    <property type="protein sequence ID" value="SUZ50894.1"/>
    <property type="molecule type" value="Genomic_DNA"/>
</dbReference>
<accession>A0A381N9Y4</accession>